<reference evidence="2" key="1">
    <citation type="journal article" date="2023" name="G3 (Bethesda)">
        <title>A reference genome for the long-term kleptoplast-retaining sea slug Elysia crispata morphotype clarki.</title>
        <authorList>
            <person name="Eastman K.E."/>
            <person name="Pendleton A.L."/>
            <person name="Shaikh M.A."/>
            <person name="Suttiyut T."/>
            <person name="Ogas R."/>
            <person name="Tomko P."/>
            <person name="Gavelis G."/>
            <person name="Widhalm J.R."/>
            <person name="Wisecaver J.H."/>
        </authorList>
    </citation>
    <scope>NUCLEOTIDE SEQUENCE</scope>
    <source>
        <strain evidence="2">ECLA1</strain>
    </source>
</reference>
<feature type="compositionally biased region" description="Polar residues" evidence="1">
    <location>
        <begin position="1"/>
        <end position="14"/>
    </location>
</feature>
<dbReference type="Proteomes" id="UP001283361">
    <property type="component" value="Unassembled WGS sequence"/>
</dbReference>
<evidence type="ECO:0000256" key="1">
    <source>
        <dbReference type="SAM" id="MobiDB-lite"/>
    </source>
</evidence>
<comment type="caution">
    <text evidence="2">The sequence shown here is derived from an EMBL/GenBank/DDBJ whole genome shotgun (WGS) entry which is preliminary data.</text>
</comment>
<evidence type="ECO:0000313" key="2">
    <source>
        <dbReference type="EMBL" id="KAK3777090.1"/>
    </source>
</evidence>
<dbReference type="EMBL" id="JAWDGP010003137">
    <property type="protein sequence ID" value="KAK3777090.1"/>
    <property type="molecule type" value="Genomic_DNA"/>
</dbReference>
<name>A0AAE1DP51_9GAST</name>
<protein>
    <submittedName>
        <fullName evidence="2">Uncharacterized protein</fullName>
    </submittedName>
</protein>
<organism evidence="2 3">
    <name type="scientific">Elysia crispata</name>
    <name type="common">lettuce slug</name>
    <dbReference type="NCBI Taxonomy" id="231223"/>
    <lineage>
        <taxon>Eukaryota</taxon>
        <taxon>Metazoa</taxon>
        <taxon>Spiralia</taxon>
        <taxon>Lophotrochozoa</taxon>
        <taxon>Mollusca</taxon>
        <taxon>Gastropoda</taxon>
        <taxon>Heterobranchia</taxon>
        <taxon>Euthyneura</taxon>
        <taxon>Panpulmonata</taxon>
        <taxon>Sacoglossa</taxon>
        <taxon>Placobranchoidea</taxon>
        <taxon>Plakobranchidae</taxon>
        <taxon>Elysia</taxon>
    </lineage>
</organism>
<feature type="compositionally biased region" description="Pro residues" evidence="1">
    <location>
        <begin position="23"/>
        <end position="32"/>
    </location>
</feature>
<accession>A0AAE1DP51</accession>
<dbReference type="AlphaFoldDB" id="A0AAE1DP51"/>
<proteinExistence type="predicted"/>
<keyword evidence="3" id="KW-1185">Reference proteome</keyword>
<evidence type="ECO:0000313" key="3">
    <source>
        <dbReference type="Proteomes" id="UP001283361"/>
    </source>
</evidence>
<sequence length="107" mass="11707">MFRSGQLSPQTNSGDFALYSPSLSPPPTPAPGSLPSGQSTAGLTSLMRSFVDTRRLQLIVAQVSLSKISIFRVREERSYITSKLSERPAIRSPVLRNELSRKNRGSS</sequence>
<gene>
    <name evidence="2" type="ORF">RRG08_004259</name>
</gene>
<feature type="region of interest" description="Disordered" evidence="1">
    <location>
        <begin position="1"/>
        <end position="41"/>
    </location>
</feature>